<dbReference type="SUPFAM" id="SSF46785">
    <property type="entry name" value="Winged helix' DNA-binding domain"/>
    <property type="match status" value="1"/>
</dbReference>
<dbReference type="PANTHER" id="PTHR38445">
    <property type="entry name" value="HTH-TYPE TRANSCRIPTIONAL REPRESSOR YTRA"/>
    <property type="match status" value="1"/>
</dbReference>
<reference evidence="8" key="1">
    <citation type="journal article" date="2014" name="BMC Evol. Biol.">
        <title>A recently transferred cluster of bacterial genes in Trichomonas vaginalis - lateral gene transfer and the fate of acquired genes.</title>
        <authorList>
            <person name="Strese A."/>
            <person name="Backlund A."/>
            <person name="Alsmark C."/>
        </authorList>
    </citation>
    <scope>NUCLEOTIDE SEQUENCE</scope>
    <source>
        <strain evidence="8">Casu2</strain>
        <strain evidence="7">Moz-4</strain>
        <strain evidence="6">Pinna</strain>
        <strain evidence="5">Tor-A</strain>
    </source>
</reference>
<proteinExistence type="predicted"/>
<dbReference type="Gene3D" id="1.10.10.10">
    <property type="entry name" value="Winged helix-like DNA-binding domain superfamily/Winged helix DNA-binding domain"/>
    <property type="match status" value="1"/>
</dbReference>
<evidence type="ECO:0000259" key="4">
    <source>
        <dbReference type="PROSITE" id="PS50949"/>
    </source>
</evidence>
<keyword evidence="1" id="KW-0805">Transcription regulation</keyword>
<evidence type="ECO:0000313" key="8">
    <source>
        <dbReference type="EMBL" id="AHZ59497.1"/>
    </source>
</evidence>
<dbReference type="PROSITE" id="PS50949">
    <property type="entry name" value="HTH_GNTR"/>
    <property type="match status" value="1"/>
</dbReference>
<dbReference type="Pfam" id="PF00392">
    <property type="entry name" value="GntR"/>
    <property type="match status" value="1"/>
</dbReference>
<dbReference type="PANTHER" id="PTHR38445:SF7">
    <property type="entry name" value="GNTR-FAMILY TRANSCRIPTIONAL REGULATOR"/>
    <property type="match status" value="1"/>
</dbReference>
<dbReference type="EMBL" id="KF269376">
    <property type="protein sequence ID" value="AHZ59497.1"/>
    <property type="molecule type" value="Genomic_DNA"/>
</dbReference>
<dbReference type="InterPro" id="IPR036390">
    <property type="entry name" value="WH_DNA-bd_sf"/>
</dbReference>
<dbReference type="InterPro" id="IPR036388">
    <property type="entry name" value="WH-like_DNA-bd_sf"/>
</dbReference>
<dbReference type="VEuPathDB" id="TrichDB:TVAGG3_0447100"/>
<dbReference type="AlphaFoldDB" id="A0A024E165"/>
<evidence type="ECO:0000256" key="2">
    <source>
        <dbReference type="ARBA" id="ARBA00023125"/>
    </source>
</evidence>
<evidence type="ECO:0000313" key="6">
    <source>
        <dbReference type="EMBL" id="AHZ59495.1"/>
    </source>
</evidence>
<accession>A0A024E165</accession>
<protein>
    <submittedName>
        <fullName evidence="8">GntR family transcriptional regulator</fullName>
    </submittedName>
</protein>
<dbReference type="SMART" id="SM00345">
    <property type="entry name" value="HTH_GNTR"/>
    <property type="match status" value="1"/>
</dbReference>
<evidence type="ECO:0000256" key="1">
    <source>
        <dbReference type="ARBA" id="ARBA00023015"/>
    </source>
</evidence>
<sequence length="126" mass="13804">MKIIISNDSGLPIYEQIKNQIKAQIVAGELKADEGLPGMRTLASDLKVSVITTKRAYNDLEQEGYTYSVPGKGSFVKELNEEVVRENALAEIEKYFADAMIVAKAAGIGIEELQEILNTLDEVGEV</sequence>
<organism evidence="8">
    <name type="scientific">Trichomonas vaginalis</name>
    <dbReference type="NCBI Taxonomy" id="5722"/>
    <lineage>
        <taxon>Eukaryota</taxon>
        <taxon>Metamonada</taxon>
        <taxon>Parabasalia</taxon>
        <taxon>Trichomonadida</taxon>
        <taxon>Trichomonadidae</taxon>
        <taxon>Trichomonas</taxon>
    </lineage>
</organism>
<dbReference type="EMBL" id="KF269375">
    <property type="protein sequence ID" value="AHZ59496.1"/>
    <property type="molecule type" value="Genomic_DNA"/>
</dbReference>
<dbReference type="SMR" id="A0A024E165"/>
<feature type="domain" description="HTH gntR-type" evidence="4">
    <location>
        <begin position="11"/>
        <end position="79"/>
    </location>
</feature>
<keyword evidence="2" id="KW-0238">DNA-binding</keyword>
<evidence type="ECO:0000313" key="5">
    <source>
        <dbReference type="EMBL" id="AHZ59494.1"/>
    </source>
</evidence>
<evidence type="ECO:0000256" key="3">
    <source>
        <dbReference type="ARBA" id="ARBA00023163"/>
    </source>
</evidence>
<name>A0A024E165_TRIVA</name>
<dbReference type="InterPro" id="IPR000524">
    <property type="entry name" value="Tscrpt_reg_HTH_GntR"/>
</dbReference>
<evidence type="ECO:0000313" key="7">
    <source>
        <dbReference type="EMBL" id="AHZ59496.1"/>
    </source>
</evidence>
<dbReference type="EMBL" id="KF269373">
    <property type="protein sequence ID" value="AHZ59494.1"/>
    <property type="molecule type" value="Genomic_DNA"/>
</dbReference>
<keyword evidence="3" id="KW-0804">Transcription</keyword>
<dbReference type="GO" id="GO:0003677">
    <property type="term" value="F:DNA binding"/>
    <property type="evidence" value="ECO:0007669"/>
    <property type="project" value="UniProtKB-KW"/>
</dbReference>
<dbReference type="EMBL" id="KF269374">
    <property type="protein sequence ID" value="AHZ59495.1"/>
    <property type="molecule type" value="Genomic_DNA"/>
</dbReference>
<dbReference type="GO" id="GO:0003700">
    <property type="term" value="F:DNA-binding transcription factor activity"/>
    <property type="evidence" value="ECO:0007669"/>
    <property type="project" value="InterPro"/>
</dbReference>
<dbReference type="CDD" id="cd07377">
    <property type="entry name" value="WHTH_GntR"/>
    <property type="match status" value="1"/>
</dbReference>
<gene>
    <name evidence="8" type="ORF">TVAG_243590</name>
</gene>